<dbReference type="PANTHER" id="PTHR24220:SF692">
    <property type="entry name" value="ABC TRANSPORTER DOMAIN-CONTAINING PROTEIN"/>
    <property type="match status" value="1"/>
</dbReference>
<evidence type="ECO:0000313" key="4">
    <source>
        <dbReference type="EMBL" id="NER28173.1"/>
    </source>
</evidence>
<accession>A0A6B3N9K4</accession>
<dbReference type="SMART" id="SM00382">
    <property type="entry name" value="AAA"/>
    <property type="match status" value="1"/>
</dbReference>
<dbReference type="Gene3D" id="3.40.50.300">
    <property type="entry name" value="P-loop containing nucleotide triphosphate hydrolases"/>
    <property type="match status" value="1"/>
</dbReference>
<dbReference type="GO" id="GO:0016887">
    <property type="term" value="F:ATP hydrolysis activity"/>
    <property type="evidence" value="ECO:0007669"/>
    <property type="project" value="InterPro"/>
</dbReference>
<comment type="caution">
    <text evidence="4">The sequence shown here is derived from an EMBL/GenBank/DDBJ whole genome shotgun (WGS) entry which is preliminary data.</text>
</comment>
<dbReference type="GO" id="GO:0005524">
    <property type="term" value="F:ATP binding"/>
    <property type="evidence" value="ECO:0007669"/>
    <property type="project" value="UniProtKB-KW"/>
</dbReference>
<dbReference type="PROSITE" id="PS50893">
    <property type="entry name" value="ABC_TRANSPORTER_2"/>
    <property type="match status" value="1"/>
</dbReference>
<dbReference type="GO" id="GO:0005886">
    <property type="term" value="C:plasma membrane"/>
    <property type="evidence" value="ECO:0007669"/>
    <property type="project" value="TreeGrafter"/>
</dbReference>
<dbReference type="InterPro" id="IPR003439">
    <property type="entry name" value="ABC_transporter-like_ATP-bd"/>
</dbReference>
<sequence>MLNSKAQPVKISSTKNHSPSDLILQVKGLTKNFNLHEQGKILPGIQAISLTVKSGQLTALTGVSGAGKSSLLKCIYRTYLPQSGEINYHTAEGNWIDITTAKEHEILNLRRKEISFVTQFLHCLPRQTTLDVVAKPLFDLGCERSQARNKAAILLKKMQLPERLWTISPATFSGGEKQRVNLARGMVSSPRLLLLDEPTASLDANTSQLVIELIQSVKQMGAGILAVFHSPELITTLADDVVMLQPS</sequence>
<name>A0A6B3N9K4_9CYAN</name>
<proteinExistence type="predicted"/>
<dbReference type="Pfam" id="PF00005">
    <property type="entry name" value="ABC_tran"/>
    <property type="match status" value="1"/>
</dbReference>
<dbReference type="SUPFAM" id="SSF52540">
    <property type="entry name" value="P-loop containing nucleoside triphosphate hydrolases"/>
    <property type="match status" value="1"/>
</dbReference>
<dbReference type="InterPro" id="IPR027417">
    <property type="entry name" value="P-loop_NTPase"/>
</dbReference>
<dbReference type="InterPro" id="IPR003593">
    <property type="entry name" value="AAA+_ATPase"/>
</dbReference>
<keyword evidence="4" id="KW-0456">Lyase</keyword>
<gene>
    <name evidence="4" type="primary">phnL</name>
    <name evidence="4" type="ORF">F6J89_11205</name>
</gene>
<evidence type="ECO:0000259" key="3">
    <source>
        <dbReference type="PROSITE" id="PS50893"/>
    </source>
</evidence>
<reference evidence="4" key="1">
    <citation type="submission" date="2019-11" db="EMBL/GenBank/DDBJ databases">
        <title>Genomic insights into an expanded diversity of filamentous marine cyanobacteria reveals the extraordinary biosynthetic potential of Moorea and Okeania.</title>
        <authorList>
            <person name="Ferreira Leao T."/>
            <person name="Wang M."/>
            <person name="Moss N."/>
            <person name="Da Silva R."/>
            <person name="Sanders J."/>
            <person name="Nurk S."/>
            <person name="Gurevich A."/>
            <person name="Humphrey G."/>
            <person name="Reher R."/>
            <person name="Zhu Q."/>
            <person name="Belda-Ferre P."/>
            <person name="Glukhov E."/>
            <person name="Rex R."/>
            <person name="Dorrestein P.C."/>
            <person name="Knight R."/>
            <person name="Pevzner P."/>
            <person name="Gerwick W.H."/>
            <person name="Gerwick L."/>
        </authorList>
    </citation>
    <scope>NUCLEOTIDE SEQUENCE</scope>
    <source>
        <strain evidence="4">SIO1C4</strain>
    </source>
</reference>
<dbReference type="InterPro" id="IPR015854">
    <property type="entry name" value="ABC_transpr_LolD-like"/>
</dbReference>
<evidence type="ECO:0000256" key="1">
    <source>
        <dbReference type="ARBA" id="ARBA00022741"/>
    </source>
</evidence>
<dbReference type="GO" id="GO:0016829">
    <property type="term" value="F:lyase activity"/>
    <property type="evidence" value="ECO:0007669"/>
    <property type="project" value="UniProtKB-KW"/>
</dbReference>
<dbReference type="AlphaFoldDB" id="A0A6B3N9K4"/>
<dbReference type="GO" id="GO:0022857">
    <property type="term" value="F:transmembrane transporter activity"/>
    <property type="evidence" value="ECO:0007669"/>
    <property type="project" value="TreeGrafter"/>
</dbReference>
<feature type="domain" description="ABC transporter" evidence="3">
    <location>
        <begin position="24"/>
        <end position="247"/>
    </location>
</feature>
<keyword evidence="2" id="KW-0067">ATP-binding</keyword>
<dbReference type="NCBIfam" id="TIGR02324">
    <property type="entry name" value="CP_lyasePhnL"/>
    <property type="match status" value="1"/>
</dbReference>
<dbReference type="PANTHER" id="PTHR24220">
    <property type="entry name" value="IMPORT ATP-BINDING PROTEIN"/>
    <property type="match status" value="1"/>
</dbReference>
<dbReference type="InterPro" id="IPR012701">
    <property type="entry name" value="CP_lyase_PhnL"/>
</dbReference>
<dbReference type="EMBL" id="JAAHFQ010000179">
    <property type="protein sequence ID" value="NER28173.1"/>
    <property type="molecule type" value="Genomic_DNA"/>
</dbReference>
<dbReference type="InterPro" id="IPR017871">
    <property type="entry name" value="ABC_transporter-like_CS"/>
</dbReference>
<organism evidence="4">
    <name type="scientific">Symploca sp. SIO1C4</name>
    <dbReference type="NCBI Taxonomy" id="2607765"/>
    <lineage>
        <taxon>Bacteria</taxon>
        <taxon>Bacillati</taxon>
        <taxon>Cyanobacteriota</taxon>
        <taxon>Cyanophyceae</taxon>
        <taxon>Coleofasciculales</taxon>
        <taxon>Coleofasciculaceae</taxon>
        <taxon>Symploca</taxon>
    </lineage>
</organism>
<dbReference type="PROSITE" id="PS00211">
    <property type="entry name" value="ABC_TRANSPORTER_1"/>
    <property type="match status" value="1"/>
</dbReference>
<evidence type="ECO:0000256" key="2">
    <source>
        <dbReference type="ARBA" id="ARBA00022840"/>
    </source>
</evidence>
<keyword evidence="1" id="KW-0547">Nucleotide-binding</keyword>
<protein>
    <submittedName>
        <fullName evidence="4">Phosphonate C-P lyase system protein PhnL</fullName>
    </submittedName>
</protein>